<sequence>MHLMLTLGDLCQSLAVVRDDGSDELYWDCKPNFSDGYENVELHGELVVNRCRSFLRPSNMVISCFPQEQYQWRLFYFNQQTGSMLDPSVYLKLIMDNPRDISIPVLTHSALRTLVHSKTPCELPLMEFDFLTMSQQATTFSRALQFALRHRLRRLLKHHERRTT</sequence>
<gene>
    <name evidence="1" type="ORF">GCM10025791_08360</name>
</gene>
<protein>
    <submittedName>
        <fullName evidence="1">Uncharacterized protein</fullName>
    </submittedName>
</protein>
<reference evidence="2" key="1">
    <citation type="journal article" date="2019" name="Int. J. Syst. Evol. Microbiol.">
        <title>The Global Catalogue of Microorganisms (GCM) 10K type strain sequencing project: providing services to taxonomists for standard genome sequencing and annotation.</title>
        <authorList>
            <consortium name="The Broad Institute Genomics Platform"/>
            <consortium name="The Broad Institute Genome Sequencing Center for Infectious Disease"/>
            <person name="Wu L."/>
            <person name="Ma J."/>
        </authorList>
    </citation>
    <scope>NUCLEOTIDE SEQUENCE [LARGE SCALE GENOMIC DNA]</scope>
    <source>
        <strain evidence="2">JCM 19134</strain>
    </source>
</reference>
<dbReference type="AlphaFoldDB" id="A0AAV3TZ01"/>
<dbReference type="Proteomes" id="UP001409585">
    <property type="component" value="Unassembled WGS sequence"/>
</dbReference>
<organism evidence="1 2">
    <name type="scientific">Halioxenophilus aromaticivorans</name>
    <dbReference type="NCBI Taxonomy" id="1306992"/>
    <lineage>
        <taxon>Bacteria</taxon>
        <taxon>Pseudomonadati</taxon>
        <taxon>Pseudomonadota</taxon>
        <taxon>Gammaproteobacteria</taxon>
        <taxon>Alteromonadales</taxon>
        <taxon>Alteromonadaceae</taxon>
        <taxon>Halioxenophilus</taxon>
    </lineage>
</organism>
<comment type="caution">
    <text evidence="1">The sequence shown here is derived from an EMBL/GenBank/DDBJ whole genome shotgun (WGS) entry which is preliminary data.</text>
</comment>
<accession>A0AAV3TZ01</accession>
<evidence type="ECO:0000313" key="2">
    <source>
        <dbReference type="Proteomes" id="UP001409585"/>
    </source>
</evidence>
<keyword evidence="2" id="KW-1185">Reference proteome</keyword>
<proteinExistence type="predicted"/>
<evidence type="ECO:0000313" key="1">
    <source>
        <dbReference type="EMBL" id="GAA4933938.1"/>
    </source>
</evidence>
<dbReference type="EMBL" id="BAABLX010000007">
    <property type="protein sequence ID" value="GAA4933938.1"/>
    <property type="molecule type" value="Genomic_DNA"/>
</dbReference>
<name>A0AAV3TZ01_9ALTE</name>